<comment type="caution">
    <text evidence="1">The sequence shown here is derived from an EMBL/GenBank/DDBJ whole genome shotgun (WGS) entry which is preliminary data.</text>
</comment>
<name>A0ACB7NXL2_9PEZI</name>
<reference evidence="1 2" key="1">
    <citation type="journal article" date="2021" name="Nat. Commun.">
        <title>Genetic determinants of endophytism in the Arabidopsis root mycobiome.</title>
        <authorList>
            <person name="Mesny F."/>
            <person name="Miyauchi S."/>
            <person name="Thiergart T."/>
            <person name="Pickel B."/>
            <person name="Atanasova L."/>
            <person name="Karlsson M."/>
            <person name="Huettel B."/>
            <person name="Barry K.W."/>
            <person name="Haridas S."/>
            <person name="Chen C."/>
            <person name="Bauer D."/>
            <person name="Andreopoulos W."/>
            <person name="Pangilinan J."/>
            <person name="LaButti K."/>
            <person name="Riley R."/>
            <person name="Lipzen A."/>
            <person name="Clum A."/>
            <person name="Drula E."/>
            <person name="Henrissat B."/>
            <person name="Kohler A."/>
            <person name="Grigoriev I.V."/>
            <person name="Martin F.M."/>
            <person name="Hacquard S."/>
        </authorList>
    </citation>
    <scope>NUCLEOTIDE SEQUENCE [LARGE SCALE GENOMIC DNA]</scope>
    <source>
        <strain evidence="1 2">MPI-SDFR-AT-0079</strain>
    </source>
</reference>
<protein>
    <submittedName>
        <fullName evidence="1">Uncharacterized protein</fullName>
    </submittedName>
</protein>
<accession>A0ACB7NXL2</accession>
<keyword evidence="2" id="KW-1185">Reference proteome</keyword>
<sequence>MTQATKRCPSSGHSDMDPATAAAEACLAAQQALGPELVIIAPVDQSFIDVNWSETCWAAPSCVVRPTSAQVLATVLRIIVQFQVLFAIRSGGHSPNPGWASIGEPGILLDLSRLDAITVSDDASVVSVGPGQRWGGVVEALDSHNVTAVAGRLTSLGVGGLLLGGGFSFFSGEYGLAADNVRSMELVLGNGTIVEASAQENPDLFWALKGGGPNYGIVTRFDLVTIPIQKVYAEVVFYAPADTPTFLRTLADWQLKAAASDPRATVIAVSTLGGTTAGFIYSQPVTARPDIFAAFSDIPVLATALPPTNLSPLEVMEVSAGQVGWTANRHDYRGVSTQIDGDLYVDMYNFWAERAADVYSKTGANQTFVIQPITTNLAKQGVDKGGNALGMTPSSSMSWWTTLIDWENAADDDVVRSVSIATTEEWKKRSTVELLYMNDCSRDQDPLSSYGAENVAKLCEVSHKYDPDQVFQKLQHDGFLLRKLGVC</sequence>
<evidence type="ECO:0000313" key="1">
    <source>
        <dbReference type="EMBL" id="KAH6617529.1"/>
    </source>
</evidence>
<organism evidence="1 2">
    <name type="scientific">Chaetomium tenue</name>
    <dbReference type="NCBI Taxonomy" id="1854479"/>
    <lineage>
        <taxon>Eukaryota</taxon>
        <taxon>Fungi</taxon>
        <taxon>Dikarya</taxon>
        <taxon>Ascomycota</taxon>
        <taxon>Pezizomycotina</taxon>
        <taxon>Sordariomycetes</taxon>
        <taxon>Sordariomycetidae</taxon>
        <taxon>Sordariales</taxon>
        <taxon>Chaetomiaceae</taxon>
        <taxon>Chaetomium</taxon>
    </lineage>
</organism>
<proteinExistence type="predicted"/>
<dbReference type="EMBL" id="JAGIZQ010000007">
    <property type="protein sequence ID" value="KAH6617529.1"/>
    <property type="molecule type" value="Genomic_DNA"/>
</dbReference>
<evidence type="ECO:0000313" key="2">
    <source>
        <dbReference type="Proteomes" id="UP000724584"/>
    </source>
</evidence>
<gene>
    <name evidence="1" type="ORF">F5144DRAFT_586738</name>
</gene>
<dbReference type="Proteomes" id="UP000724584">
    <property type="component" value="Unassembled WGS sequence"/>
</dbReference>